<dbReference type="RefSeq" id="XP_022491795.1">
    <property type="nucleotide sequence ID" value="XM_022628740.1"/>
</dbReference>
<feature type="domain" description="Zn(2)-C6 fungal-type" evidence="6">
    <location>
        <begin position="20"/>
        <end position="51"/>
    </location>
</feature>
<dbReference type="InterPro" id="IPR036864">
    <property type="entry name" value="Zn2-C6_fun-type_DNA-bd_sf"/>
</dbReference>
<dbReference type="CDD" id="cd12148">
    <property type="entry name" value="fungal_TF_MHR"/>
    <property type="match status" value="1"/>
</dbReference>
<dbReference type="GO" id="GO:0000981">
    <property type="term" value="F:DNA-binding transcription factor activity, RNA polymerase II-specific"/>
    <property type="evidence" value="ECO:0007669"/>
    <property type="project" value="InterPro"/>
</dbReference>
<accession>A0A1F5LTB8</accession>
<dbReference type="Gene3D" id="4.10.240.10">
    <property type="entry name" value="Zn(2)-C6 fungal-type DNA-binding domain"/>
    <property type="match status" value="1"/>
</dbReference>
<dbReference type="OrthoDB" id="6509908at2759"/>
<dbReference type="Proteomes" id="UP000177622">
    <property type="component" value="Unassembled WGS sequence"/>
</dbReference>
<dbReference type="GO" id="GO:0008270">
    <property type="term" value="F:zinc ion binding"/>
    <property type="evidence" value="ECO:0007669"/>
    <property type="project" value="InterPro"/>
</dbReference>
<evidence type="ECO:0000313" key="7">
    <source>
        <dbReference type="EMBL" id="OGE56367.1"/>
    </source>
</evidence>
<dbReference type="STRING" id="1835702.A0A1F5LTB8"/>
<evidence type="ECO:0000256" key="1">
    <source>
        <dbReference type="ARBA" id="ARBA00023015"/>
    </source>
</evidence>
<feature type="region of interest" description="Disordered" evidence="5">
    <location>
        <begin position="91"/>
        <end position="120"/>
    </location>
</feature>
<reference evidence="7 8" key="1">
    <citation type="journal article" date="2016" name="Sci. Rep.">
        <title>Penicillium arizonense, a new, genome sequenced fungal species, reveals a high chemical diversity in secreted metabolites.</title>
        <authorList>
            <person name="Grijseels S."/>
            <person name="Nielsen J.C."/>
            <person name="Randelovic M."/>
            <person name="Nielsen J."/>
            <person name="Nielsen K.F."/>
            <person name="Workman M."/>
            <person name="Frisvad J.C."/>
        </authorList>
    </citation>
    <scope>NUCLEOTIDE SEQUENCE [LARGE SCALE GENOMIC DNA]</scope>
    <source>
        <strain evidence="7 8">CBS 141311</strain>
    </source>
</reference>
<name>A0A1F5LTB8_PENAI</name>
<organism evidence="7 8">
    <name type="scientific">Penicillium arizonense</name>
    <dbReference type="NCBI Taxonomy" id="1835702"/>
    <lineage>
        <taxon>Eukaryota</taxon>
        <taxon>Fungi</taxon>
        <taxon>Dikarya</taxon>
        <taxon>Ascomycota</taxon>
        <taxon>Pezizomycotina</taxon>
        <taxon>Eurotiomycetes</taxon>
        <taxon>Eurotiomycetidae</taxon>
        <taxon>Eurotiales</taxon>
        <taxon>Aspergillaceae</taxon>
        <taxon>Penicillium</taxon>
    </lineage>
</organism>
<dbReference type="SMART" id="SM00066">
    <property type="entry name" value="GAL4"/>
    <property type="match status" value="1"/>
</dbReference>
<evidence type="ECO:0000259" key="6">
    <source>
        <dbReference type="PROSITE" id="PS50048"/>
    </source>
</evidence>
<evidence type="ECO:0000256" key="4">
    <source>
        <dbReference type="ARBA" id="ARBA00023242"/>
    </source>
</evidence>
<dbReference type="GO" id="GO:0003677">
    <property type="term" value="F:DNA binding"/>
    <property type="evidence" value="ECO:0007669"/>
    <property type="project" value="UniProtKB-KW"/>
</dbReference>
<dbReference type="AlphaFoldDB" id="A0A1F5LTB8"/>
<proteinExistence type="predicted"/>
<evidence type="ECO:0000256" key="2">
    <source>
        <dbReference type="ARBA" id="ARBA00023125"/>
    </source>
</evidence>
<evidence type="ECO:0000256" key="5">
    <source>
        <dbReference type="SAM" id="MobiDB-lite"/>
    </source>
</evidence>
<keyword evidence="4" id="KW-0539">Nucleus</keyword>
<dbReference type="PANTHER" id="PTHR47840:SF1">
    <property type="entry name" value="ZN(II)2CYS6 TRANSCRIPTION FACTOR (EUROFUNG)"/>
    <property type="match status" value="1"/>
</dbReference>
<dbReference type="EMBL" id="LXJU01000003">
    <property type="protein sequence ID" value="OGE56367.1"/>
    <property type="molecule type" value="Genomic_DNA"/>
</dbReference>
<dbReference type="GeneID" id="34573474"/>
<keyword evidence="3" id="KW-0804">Transcription</keyword>
<dbReference type="PANTHER" id="PTHR47840">
    <property type="entry name" value="ZN(II)2CYS6 TRANSCRIPTION FACTOR (EUROFUNG)-RELATED"/>
    <property type="match status" value="1"/>
</dbReference>
<keyword evidence="1" id="KW-0805">Transcription regulation</keyword>
<keyword evidence="2" id="KW-0238">DNA-binding</keyword>
<evidence type="ECO:0000256" key="3">
    <source>
        <dbReference type="ARBA" id="ARBA00023163"/>
    </source>
</evidence>
<dbReference type="InterPro" id="IPR001138">
    <property type="entry name" value="Zn2Cys6_DnaBD"/>
</dbReference>
<evidence type="ECO:0000313" key="8">
    <source>
        <dbReference type="Proteomes" id="UP000177622"/>
    </source>
</evidence>
<dbReference type="Pfam" id="PF00172">
    <property type="entry name" value="Zn_clus"/>
    <property type="match status" value="1"/>
</dbReference>
<feature type="region of interest" description="Disordered" evidence="5">
    <location>
        <begin position="624"/>
        <end position="689"/>
    </location>
</feature>
<gene>
    <name evidence="7" type="ORF">PENARI_c003G10639</name>
</gene>
<dbReference type="CDD" id="cd00067">
    <property type="entry name" value="GAL4"/>
    <property type="match status" value="1"/>
</dbReference>
<comment type="caution">
    <text evidence="7">The sequence shown here is derived from an EMBL/GenBank/DDBJ whole genome shotgun (WGS) entry which is preliminary data.</text>
</comment>
<dbReference type="PROSITE" id="PS50048">
    <property type="entry name" value="ZN2_CY6_FUNGAL_2"/>
    <property type="match status" value="1"/>
</dbReference>
<protein>
    <recommendedName>
        <fullName evidence="6">Zn(2)-C6 fungal-type domain-containing protein</fullName>
    </recommendedName>
</protein>
<dbReference type="PROSITE" id="PS00463">
    <property type="entry name" value="ZN2_CY6_FUNGAL_1"/>
    <property type="match status" value="1"/>
</dbReference>
<keyword evidence="8" id="KW-1185">Reference proteome</keyword>
<sequence length="738" mass="83042">MDDWADQGPPRKRMRKGTKSCTECRRRKIRCTFHPDRPGVCNECRSRGTKCIDQEHTVITPPLSGSQFSQGEQPYSLRERVAQLEHLVEGLTKRVDQRSSRTPSSERHEPTQSIKCPGMTETCPLEAESDELGPSSDQIRNAPVLQLFDNYLVSRHEDSSNNDKFAGVKDMSPKARAVRAELLSMLPPTPDVNKIINASFHWFVWQDHFPELFNRRDKRLVVLDNCNEALVAPAEVAKALLCLCISAIHAPEDFDFQVLTEPFDPQVFYDRCVTAVDRLIVRDDDFAATLPGIECQMLLSKLHLTEGRLRKAWLVNRRAIEFAHLAGMHLSTKVPRPGDSLYERRLKIWCSLATSDRSLSLILGLPYGVAEGFFLPQVEQRLNTNIAAPEAYLLRIGIITGHMVDRMQDPSNMSLEATMRLDQELQDSWKSMPNHLRSADPSPGEKREHYLERVPLQFMLKLLRALLHLPLMLQSPHKPQFRPCHTIAIESAREGLMLYKVLRSTSKPYMCKMMDFMAFTLCMLLIVHLHGYSDESPDHSTEQDEKDWGLVEKVVEILRRAATEPGGSVAVESANILGAIFDTRGIKPDWGNMTSCKITVPYFGTITVGAGTKFFKGSAKNKDPEFTIPNTAGTDASYPRQNPCVPYTPPISDPEGPSTANTEALDDDNLTPSLGPGYPDESWLPRGEPPANPFVGLEVNAFSGLFDDFGQYMWPNPNVDLGLDQGWNLNWYDGVPPQ</sequence>
<feature type="compositionally biased region" description="Basic and acidic residues" evidence="5">
    <location>
        <begin position="91"/>
        <end position="110"/>
    </location>
</feature>
<dbReference type="SUPFAM" id="SSF57701">
    <property type="entry name" value="Zn2/Cys6 DNA-binding domain"/>
    <property type="match status" value="1"/>
</dbReference>